<dbReference type="EMBL" id="JAVALS010000016">
    <property type="protein sequence ID" value="MDP5228477.1"/>
    <property type="molecule type" value="Genomic_DNA"/>
</dbReference>
<reference evidence="1 2" key="1">
    <citation type="submission" date="2023-08" db="EMBL/GenBank/DDBJ databases">
        <title>Arthrobacter horti sp. nov., isolated from forest soil.</title>
        <authorList>
            <person name="Park M."/>
        </authorList>
    </citation>
    <scope>NUCLEOTIDE SEQUENCE [LARGE SCALE GENOMIC DNA]</scope>
    <source>
        <strain evidence="1 2">YJM1</strain>
    </source>
</reference>
<protein>
    <submittedName>
        <fullName evidence="1">Uncharacterized protein</fullName>
    </submittedName>
</protein>
<accession>A0ABT9ISH4</accession>
<comment type="caution">
    <text evidence="1">The sequence shown here is derived from an EMBL/GenBank/DDBJ whole genome shotgun (WGS) entry which is preliminary data.</text>
</comment>
<evidence type="ECO:0000313" key="1">
    <source>
        <dbReference type="EMBL" id="MDP5228477.1"/>
    </source>
</evidence>
<gene>
    <name evidence="1" type="ORF">Q9R02_15050</name>
</gene>
<name>A0ABT9ISH4_9MICC</name>
<sequence length="140" mass="15079">MTSMMGEFDGETRPIEVAGWQISSKNISVPELPFELQVPVENEPAFVDLTAAFGSSEPVVLRLIATTTVRFREDIIQVEGPQWQEPLLLVGAVELGTRITVGAEDIAVKLWPACVHGFAPPSICATCSSPSTTGPEEALR</sequence>
<evidence type="ECO:0000313" key="2">
    <source>
        <dbReference type="Proteomes" id="UP001232725"/>
    </source>
</evidence>
<keyword evidence="2" id="KW-1185">Reference proteome</keyword>
<organism evidence="1 2">
    <name type="scientific">Arthrobacter horti</name>
    <dbReference type="NCBI Taxonomy" id="3068273"/>
    <lineage>
        <taxon>Bacteria</taxon>
        <taxon>Bacillati</taxon>
        <taxon>Actinomycetota</taxon>
        <taxon>Actinomycetes</taxon>
        <taxon>Micrococcales</taxon>
        <taxon>Micrococcaceae</taxon>
        <taxon>Arthrobacter</taxon>
    </lineage>
</organism>
<dbReference type="RefSeq" id="WP_305997524.1">
    <property type="nucleotide sequence ID" value="NZ_JAVALS010000016.1"/>
</dbReference>
<proteinExistence type="predicted"/>
<dbReference type="Proteomes" id="UP001232725">
    <property type="component" value="Unassembled WGS sequence"/>
</dbReference>